<dbReference type="GO" id="GO:0005737">
    <property type="term" value="C:cytoplasm"/>
    <property type="evidence" value="ECO:0007669"/>
    <property type="project" value="UniProtKB-ARBA"/>
</dbReference>
<feature type="region of interest" description="Disordered" evidence="6">
    <location>
        <begin position="168"/>
        <end position="223"/>
    </location>
</feature>
<dbReference type="InterPro" id="IPR007832">
    <property type="entry name" value="RNA_pol_Rpc34"/>
</dbReference>
<proteinExistence type="inferred from homology"/>
<keyword evidence="4" id="KW-0804">Transcription</keyword>
<evidence type="ECO:0000256" key="6">
    <source>
        <dbReference type="SAM" id="MobiDB-lite"/>
    </source>
</evidence>
<keyword evidence="8" id="KW-1185">Reference proteome</keyword>
<dbReference type="STRING" id="5627.A0A1C7LPZ0"/>
<evidence type="ECO:0000256" key="4">
    <source>
        <dbReference type="ARBA" id="ARBA00023163"/>
    </source>
</evidence>
<feature type="compositionally biased region" description="Basic residues" evidence="6">
    <location>
        <begin position="184"/>
        <end position="193"/>
    </location>
</feature>
<comment type="subcellular location">
    <subcellularLocation>
        <location evidence="1">Nucleus</location>
    </subcellularLocation>
</comment>
<dbReference type="PANTHER" id="PTHR12780">
    <property type="entry name" value="RNA POLYMERASE III DNA DIRECTED , 39KD SUBUNIT-RELATED"/>
    <property type="match status" value="1"/>
</dbReference>
<dbReference type="GO" id="GO:0006383">
    <property type="term" value="P:transcription by RNA polymerase III"/>
    <property type="evidence" value="ECO:0007669"/>
    <property type="project" value="InterPro"/>
</dbReference>
<evidence type="ECO:0000256" key="2">
    <source>
        <dbReference type="ARBA" id="ARBA00011038"/>
    </source>
</evidence>
<keyword evidence="3 7" id="KW-0240">DNA-directed RNA polymerase</keyword>
<protein>
    <submittedName>
        <fullName evidence="7">DNA-directed RNA polymerase III subunit RPC6</fullName>
    </submittedName>
</protein>
<dbReference type="Gene3D" id="1.10.10.10">
    <property type="entry name" value="Winged helix-like DNA-binding domain superfamily/Winged helix DNA-binding domain"/>
    <property type="match status" value="1"/>
</dbReference>
<comment type="caution">
    <text evidence="7">The sequence shown here is derived from an EMBL/GenBank/DDBJ whole genome shotgun (WGS) entry which is preliminary data.</text>
</comment>
<dbReference type="GO" id="GO:0005666">
    <property type="term" value="C:RNA polymerase III complex"/>
    <property type="evidence" value="ECO:0007669"/>
    <property type="project" value="InterPro"/>
</dbReference>
<feature type="compositionally biased region" description="Polar residues" evidence="6">
    <location>
        <begin position="197"/>
        <end position="210"/>
    </location>
</feature>
<sequence length="223" mass="25303">MKSIGIWTKHLKAKTELHQTVIDRCLKSLTQKQLIKAVKSVKYPTRKIYMLFHLDPSVEMTGGPWYTIMNSTPNSSSYYAAPVFALSRIGALQNKRRPKIILRIHSRSTPSQRRLPTHRQQILTFLSKSRITETELNVDHVEMLLNVLVLDGEIEKVPAFGAAMWESNAGDAQPASESEEERITKKRKARIAKTSRESVNAASVAKNLTPTRIPIRMSSPRRD</sequence>
<dbReference type="Pfam" id="PF05158">
    <property type="entry name" value="RNA_pol_Rpc34"/>
    <property type="match status" value="2"/>
</dbReference>
<evidence type="ECO:0000313" key="7">
    <source>
        <dbReference type="EMBL" id="OBZ66783.1"/>
    </source>
</evidence>
<gene>
    <name evidence="7" type="primary">RPC34</name>
    <name evidence="7" type="ORF">A0H81_13262</name>
</gene>
<dbReference type="Proteomes" id="UP000092993">
    <property type="component" value="Unassembled WGS sequence"/>
</dbReference>
<keyword evidence="5" id="KW-0539">Nucleus</keyword>
<comment type="similarity">
    <text evidence="2">Belongs to the eukaryotic RPC34/RPC39 RNA polymerase subunit family.</text>
</comment>
<dbReference type="EMBL" id="LUGG01000027">
    <property type="protein sequence ID" value="OBZ66783.1"/>
    <property type="molecule type" value="Genomic_DNA"/>
</dbReference>
<dbReference type="OMA" id="ACSRINQ"/>
<dbReference type="FunFam" id="1.10.10.10:FF:000116">
    <property type="entry name" value="DNA-directed RNA polymerase III subunit RPC6"/>
    <property type="match status" value="1"/>
</dbReference>
<accession>A0A1C7LPZ0</accession>
<evidence type="ECO:0000256" key="5">
    <source>
        <dbReference type="ARBA" id="ARBA00023242"/>
    </source>
</evidence>
<dbReference type="InterPro" id="IPR016049">
    <property type="entry name" value="RNA_pol_Rpc34-like"/>
</dbReference>
<organism evidence="7 8">
    <name type="scientific">Grifola frondosa</name>
    <name type="common">Maitake</name>
    <name type="synonym">Polyporus frondosus</name>
    <dbReference type="NCBI Taxonomy" id="5627"/>
    <lineage>
        <taxon>Eukaryota</taxon>
        <taxon>Fungi</taxon>
        <taxon>Dikarya</taxon>
        <taxon>Basidiomycota</taxon>
        <taxon>Agaricomycotina</taxon>
        <taxon>Agaricomycetes</taxon>
        <taxon>Polyporales</taxon>
        <taxon>Grifolaceae</taxon>
        <taxon>Grifola</taxon>
    </lineage>
</organism>
<name>A0A1C7LPZ0_GRIFR</name>
<dbReference type="GO" id="GO:0005654">
    <property type="term" value="C:nucleoplasm"/>
    <property type="evidence" value="ECO:0007669"/>
    <property type="project" value="UniProtKB-ARBA"/>
</dbReference>
<evidence type="ECO:0000256" key="3">
    <source>
        <dbReference type="ARBA" id="ARBA00022478"/>
    </source>
</evidence>
<dbReference type="InterPro" id="IPR036390">
    <property type="entry name" value="WH_DNA-bd_sf"/>
</dbReference>
<evidence type="ECO:0000313" key="8">
    <source>
        <dbReference type="Proteomes" id="UP000092993"/>
    </source>
</evidence>
<dbReference type="AlphaFoldDB" id="A0A1C7LPZ0"/>
<evidence type="ECO:0000256" key="1">
    <source>
        <dbReference type="ARBA" id="ARBA00004123"/>
    </source>
</evidence>
<dbReference type="InterPro" id="IPR036388">
    <property type="entry name" value="WH-like_DNA-bd_sf"/>
</dbReference>
<dbReference type="SUPFAM" id="SSF46785">
    <property type="entry name" value="Winged helix' DNA-binding domain"/>
    <property type="match status" value="1"/>
</dbReference>
<reference evidence="7 8" key="1">
    <citation type="submission" date="2016-03" db="EMBL/GenBank/DDBJ databases">
        <title>Whole genome sequencing of Grifola frondosa 9006-11.</title>
        <authorList>
            <person name="Min B."/>
            <person name="Park H."/>
            <person name="Kim J.-G."/>
            <person name="Cho H."/>
            <person name="Oh Y.-L."/>
            <person name="Kong W.-S."/>
            <person name="Choi I.-G."/>
        </authorList>
    </citation>
    <scope>NUCLEOTIDE SEQUENCE [LARGE SCALE GENOMIC DNA]</scope>
    <source>
        <strain evidence="7 8">9006-11</strain>
    </source>
</reference>
<dbReference type="OrthoDB" id="613763at2759"/>